<proteinExistence type="predicted"/>
<dbReference type="PROSITE" id="PS51272">
    <property type="entry name" value="SLH"/>
    <property type="match status" value="3"/>
</dbReference>
<protein>
    <submittedName>
        <fullName evidence="4">S-layer protein</fullName>
    </submittedName>
</protein>
<gene>
    <name evidence="4" type="ORF">BWGOE11_12160</name>
</gene>
<evidence type="ECO:0000313" key="5">
    <source>
        <dbReference type="Proteomes" id="UP000175835"/>
    </source>
</evidence>
<feature type="chain" id="PRO_5030026320" evidence="2">
    <location>
        <begin position="22"/>
        <end position="224"/>
    </location>
</feature>
<keyword evidence="1 2" id="KW-0732">Signal</keyword>
<evidence type="ECO:0000256" key="2">
    <source>
        <dbReference type="SAM" id="SignalP"/>
    </source>
</evidence>
<dbReference type="RefSeq" id="WP_002202825.1">
    <property type="nucleotide sequence ID" value="NZ_FMJF01000019.1"/>
</dbReference>
<dbReference type="PATRIC" id="fig|86662.23.peg.1130"/>
<dbReference type="InterPro" id="IPR001119">
    <property type="entry name" value="SLH_dom"/>
</dbReference>
<dbReference type="PANTHER" id="PTHR43308">
    <property type="entry name" value="OUTER MEMBRANE PROTEIN ALPHA-RELATED"/>
    <property type="match status" value="1"/>
</dbReference>
<evidence type="ECO:0000259" key="3">
    <source>
        <dbReference type="PROSITE" id="PS51272"/>
    </source>
</evidence>
<dbReference type="PANTHER" id="PTHR43308:SF1">
    <property type="entry name" value="OUTER MEMBRANE PROTEIN ALPHA"/>
    <property type="match status" value="1"/>
</dbReference>
<evidence type="ECO:0000313" key="4">
    <source>
        <dbReference type="EMBL" id="OFD97851.1"/>
    </source>
</evidence>
<dbReference type="AlphaFoldDB" id="A0A1D3MJ89"/>
<comment type="caution">
    <text evidence="4">The sequence shown here is derived from an EMBL/GenBank/DDBJ whole genome shotgun (WGS) entry which is preliminary data.</text>
</comment>
<organism evidence="4 5">
    <name type="scientific">Bacillus mycoides</name>
    <dbReference type="NCBI Taxonomy" id="1405"/>
    <lineage>
        <taxon>Bacteria</taxon>
        <taxon>Bacillati</taxon>
        <taxon>Bacillota</taxon>
        <taxon>Bacilli</taxon>
        <taxon>Bacillales</taxon>
        <taxon>Bacillaceae</taxon>
        <taxon>Bacillus</taxon>
        <taxon>Bacillus cereus group</taxon>
    </lineage>
</organism>
<evidence type="ECO:0000256" key="1">
    <source>
        <dbReference type="ARBA" id="ARBA00022729"/>
    </source>
</evidence>
<dbReference type="Proteomes" id="UP000175835">
    <property type="component" value="Unassembled WGS sequence"/>
</dbReference>
<feature type="domain" description="SLH" evidence="3">
    <location>
        <begin position="106"/>
        <end position="164"/>
    </location>
</feature>
<dbReference type="InterPro" id="IPR051465">
    <property type="entry name" value="Cell_Envelope_Struct_Comp"/>
</dbReference>
<feature type="signal peptide" evidence="2">
    <location>
        <begin position="1"/>
        <end position="21"/>
    </location>
</feature>
<feature type="domain" description="SLH" evidence="3">
    <location>
        <begin position="165"/>
        <end position="224"/>
    </location>
</feature>
<reference evidence="4 5" key="1">
    <citation type="submission" date="2016-05" db="EMBL/GenBank/DDBJ databases">
        <title>Bacillus thuringiensis and Bacillus weihenstephanensis as novel biocontrol agents of wilt causing Verticillium species.</title>
        <authorList>
            <person name="Hollensteiner J."/>
            <person name="Wemheuer F."/>
            <person name="Harting R."/>
            <person name="Kolarzyk A."/>
            <person name="Diaz-Valerio S."/>
            <person name="Poehlein A."/>
            <person name="Brzuszkiewicz E."/>
            <person name="Nesemann K."/>
            <person name="Braus-Stromeyer S."/>
            <person name="Braus G."/>
            <person name="Daniel R."/>
            <person name="Liesegang H."/>
        </authorList>
    </citation>
    <scope>NUCLEOTIDE SEQUENCE [LARGE SCALE GENOMIC DNA]</scope>
    <source>
        <strain evidence="4 5">GOE11</strain>
    </source>
</reference>
<name>A0A1D3MJ89_BACMY</name>
<sequence length="224" mass="24612">MKKRFLKIATALTIMGGVVLSAEGTKVNAEVVVKQQQQANSVVFKDVPKGHWSSEAIHTLAGWGIINGYGNGNFGFGDNVTREQVAALIYRTIDFSEVFEEGDVLENPYKDINENSTMFIEEILVLTEVGILKGDGTGNFRPKDTLTRAEMAQVLTNAFELEAKGPHTFNDVPADSWAKNAISAIQTNSITNGIGENKFGPSMSVTREQYATFLYRAILNDEQQ</sequence>
<dbReference type="Pfam" id="PF00395">
    <property type="entry name" value="SLH"/>
    <property type="match status" value="3"/>
</dbReference>
<dbReference type="EMBL" id="LXLX01000021">
    <property type="protein sequence ID" value="OFD97851.1"/>
    <property type="molecule type" value="Genomic_DNA"/>
</dbReference>
<accession>A0A1D3MJ89</accession>
<feature type="domain" description="SLH" evidence="3">
    <location>
        <begin position="40"/>
        <end position="103"/>
    </location>
</feature>